<sequence length="557" mass="61573">MPKKRTWKRKSKQLRKNNKMWAEGGREELMRPHIEPYADALERGWRWECNYLDKVCNQYHAQISWRLEDHEEPELPLLPYDPFAPIVADATEEERGARVKRIDELNVRIQRWLKYRVRSLRRGLRSKKTLQDDPYAVLLVKLSGLVMPPKAQQGYQKFMHESYTTKIAPVVEERWAESAVSQSGEAYGKKMGAPFRSLVARELFAELPMEEQDEICGRATAEARVAKAAYEKALKEGLTKTPEARQKCINRFSGFVGPIMKGLQDYTGLQGFIVLGGPISKYNREIGTMHLAVGTNLAPAPVHFPAGNKECFSNDVLGFMKSYLRTTYTQEQCDEAALHVASLTDAHFTFDDEENKNSSDSDDSDSDSRAGTRQTEGRAKKDAAKKAKGKRKEKERAGATKRKRGGANEGGSAPKRVKQAVLVAATAADLVGKQYEMDRQANIARNRQVLEDMGLKSAAMTLGLTKPRPLPWPRTKNKDAAAGPVRRDMEMPDADAPPIVNGTGDAPPIINGASGTVPITPVVNDDPVPNGSDLAPIINSTGNAPPIIINGAGGTAP</sequence>
<evidence type="ECO:0000256" key="1">
    <source>
        <dbReference type="SAM" id="MobiDB-lite"/>
    </source>
</evidence>
<dbReference type="EMBL" id="JARKIE010000220">
    <property type="protein sequence ID" value="KAJ7664813.1"/>
    <property type="molecule type" value="Genomic_DNA"/>
</dbReference>
<feature type="compositionally biased region" description="Basic and acidic residues" evidence="1">
    <location>
        <begin position="366"/>
        <end position="385"/>
    </location>
</feature>
<keyword evidence="3" id="KW-1185">Reference proteome</keyword>
<feature type="region of interest" description="Disordered" evidence="1">
    <location>
        <begin position="533"/>
        <end position="557"/>
    </location>
</feature>
<comment type="caution">
    <text evidence="2">The sequence shown here is derived from an EMBL/GenBank/DDBJ whole genome shotgun (WGS) entry which is preliminary data.</text>
</comment>
<feature type="region of interest" description="Disordered" evidence="1">
    <location>
        <begin position="351"/>
        <end position="415"/>
    </location>
</feature>
<reference evidence="2" key="1">
    <citation type="submission" date="2023-03" db="EMBL/GenBank/DDBJ databases">
        <title>Massive genome expansion in bonnet fungi (Mycena s.s.) driven by repeated elements and novel gene families across ecological guilds.</title>
        <authorList>
            <consortium name="Lawrence Berkeley National Laboratory"/>
            <person name="Harder C.B."/>
            <person name="Miyauchi S."/>
            <person name="Viragh M."/>
            <person name="Kuo A."/>
            <person name="Thoen E."/>
            <person name="Andreopoulos B."/>
            <person name="Lu D."/>
            <person name="Skrede I."/>
            <person name="Drula E."/>
            <person name="Henrissat B."/>
            <person name="Morin E."/>
            <person name="Kohler A."/>
            <person name="Barry K."/>
            <person name="LaButti K."/>
            <person name="Morin E."/>
            <person name="Salamov A."/>
            <person name="Lipzen A."/>
            <person name="Mereny Z."/>
            <person name="Hegedus B."/>
            <person name="Baldrian P."/>
            <person name="Stursova M."/>
            <person name="Weitz H."/>
            <person name="Taylor A."/>
            <person name="Grigoriev I.V."/>
            <person name="Nagy L.G."/>
            <person name="Martin F."/>
            <person name="Kauserud H."/>
        </authorList>
    </citation>
    <scope>NUCLEOTIDE SEQUENCE</scope>
    <source>
        <strain evidence="2">CBHHK067</strain>
    </source>
</reference>
<dbReference type="AlphaFoldDB" id="A0AAD7G7M5"/>
<gene>
    <name evidence="2" type="ORF">B0H17DRAFT_1211174</name>
</gene>
<organism evidence="2 3">
    <name type="scientific">Mycena rosella</name>
    <name type="common">Pink bonnet</name>
    <name type="synonym">Agaricus rosellus</name>
    <dbReference type="NCBI Taxonomy" id="1033263"/>
    <lineage>
        <taxon>Eukaryota</taxon>
        <taxon>Fungi</taxon>
        <taxon>Dikarya</taxon>
        <taxon>Basidiomycota</taxon>
        <taxon>Agaricomycotina</taxon>
        <taxon>Agaricomycetes</taxon>
        <taxon>Agaricomycetidae</taxon>
        <taxon>Agaricales</taxon>
        <taxon>Marasmiineae</taxon>
        <taxon>Mycenaceae</taxon>
        <taxon>Mycena</taxon>
    </lineage>
</organism>
<dbReference type="Proteomes" id="UP001221757">
    <property type="component" value="Unassembled WGS sequence"/>
</dbReference>
<feature type="region of interest" description="Disordered" evidence="1">
    <location>
        <begin position="464"/>
        <end position="495"/>
    </location>
</feature>
<evidence type="ECO:0000313" key="3">
    <source>
        <dbReference type="Proteomes" id="UP001221757"/>
    </source>
</evidence>
<accession>A0AAD7G7M5</accession>
<protein>
    <submittedName>
        <fullName evidence="2">Uncharacterized protein</fullName>
    </submittedName>
</protein>
<name>A0AAD7G7M5_MYCRO</name>
<proteinExistence type="predicted"/>
<evidence type="ECO:0000313" key="2">
    <source>
        <dbReference type="EMBL" id="KAJ7664813.1"/>
    </source>
</evidence>